<keyword evidence="2" id="KW-1185">Reference proteome</keyword>
<dbReference type="EMBL" id="FNVP01000015">
    <property type="protein sequence ID" value="SEG46798.1"/>
    <property type="molecule type" value="Genomic_DNA"/>
</dbReference>
<dbReference type="OrthoDB" id="680899at2"/>
<dbReference type="RefSeq" id="WP_104000831.1">
    <property type="nucleotide sequence ID" value="NZ_FNVP01000015.1"/>
</dbReference>
<sequence>MEKEYQFKLVEGQFAPSEAGKVLFSLINNKINYHNLEKFSNQIRFDEDNSHSKTRLETLSEASAYIKDLISEASLKNMELKIEGVIQIVLQPKSKTEVDV</sequence>
<accession>A0A1H6ADK3</accession>
<proteinExistence type="predicted"/>
<evidence type="ECO:0000313" key="1">
    <source>
        <dbReference type="EMBL" id="SEG46798.1"/>
    </source>
</evidence>
<protein>
    <submittedName>
        <fullName evidence="1">Uncharacterized protein</fullName>
    </submittedName>
</protein>
<reference evidence="2" key="1">
    <citation type="submission" date="2016-10" db="EMBL/GenBank/DDBJ databases">
        <authorList>
            <person name="Varghese N."/>
            <person name="Submissions S."/>
        </authorList>
    </citation>
    <scope>NUCLEOTIDE SEQUENCE [LARGE SCALE GENOMIC DNA]</scope>
    <source>
        <strain evidence="2">CGMCC 1.9230</strain>
    </source>
</reference>
<evidence type="ECO:0000313" key="2">
    <source>
        <dbReference type="Proteomes" id="UP000236737"/>
    </source>
</evidence>
<gene>
    <name evidence="1" type="ORF">SAMN04488130_11540</name>
</gene>
<dbReference type="AlphaFoldDB" id="A0A1H6ADK3"/>
<dbReference type="Proteomes" id="UP000236737">
    <property type="component" value="Unassembled WGS sequence"/>
</dbReference>
<name>A0A1H6ADK3_9FLAO</name>
<organism evidence="1 2">
    <name type="scientific">Flavobacterium urumqiense</name>
    <dbReference type="NCBI Taxonomy" id="935224"/>
    <lineage>
        <taxon>Bacteria</taxon>
        <taxon>Pseudomonadati</taxon>
        <taxon>Bacteroidota</taxon>
        <taxon>Flavobacteriia</taxon>
        <taxon>Flavobacteriales</taxon>
        <taxon>Flavobacteriaceae</taxon>
        <taxon>Flavobacterium</taxon>
    </lineage>
</organism>